<dbReference type="InterPro" id="IPR051908">
    <property type="entry name" value="Ribosomal_N-acetyltransferase"/>
</dbReference>
<keyword evidence="3" id="KW-1185">Reference proteome</keyword>
<feature type="domain" description="N-acetyltransferase" evidence="1">
    <location>
        <begin position="25"/>
        <end position="183"/>
    </location>
</feature>
<dbReference type="RefSeq" id="WP_318644393.1">
    <property type="nucleotide sequence ID" value="NZ_CP137892.1"/>
</dbReference>
<dbReference type="GO" id="GO:0016740">
    <property type="term" value="F:transferase activity"/>
    <property type="evidence" value="ECO:0007669"/>
    <property type="project" value="UniProtKB-KW"/>
</dbReference>
<reference evidence="2 3" key="1">
    <citation type="submission" date="2023-11" db="EMBL/GenBank/DDBJ databases">
        <title>Complete genome of Pseudomonas benzenivorans BA3361.</title>
        <authorList>
            <person name="Shin S.Y."/>
            <person name="Song J."/>
            <person name="Kang H."/>
        </authorList>
    </citation>
    <scope>NUCLEOTIDE SEQUENCE [LARGE SCALE GENOMIC DNA]</scope>
    <source>
        <strain evidence="2 3">HNIBRBA3361</strain>
    </source>
</reference>
<gene>
    <name evidence="2" type="ORF">SBP02_00255</name>
</gene>
<dbReference type="EC" id="2.-.-.-" evidence="2"/>
<dbReference type="PANTHER" id="PTHR43441:SF2">
    <property type="entry name" value="FAMILY ACETYLTRANSFERASE, PUTATIVE (AFU_ORTHOLOGUE AFUA_7G00850)-RELATED"/>
    <property type="match status" value="1"/>
</dbReference>
<proteinExistence type="predicted"/>
<dbReference type="InterPro" id="IPR016181">
    <property type="entry name" value="Acyl_CoA_acyltransferase"/>
</dbReference>
<sequence length="230" mass="26277">MASAPLLHWQPAKAPSRHALSGKRVRLEPLDPGRHGDHLWQALHGPEADPRLWDYMAFGPFASRPAFDAWLQGNQASEDPLYFTVIDLASGRAQGLLSFLNIVPTHGRIEVGNICFGRTLQRSAQATETLHLFAGYAFELGYRRLEWKCDAQNIRSRQAAERFGFAYEGLFRQHMVIKQRNRDTAWYALLDGDWPAIGLACQRWLAPDNFDAEGRQRRRLAELRRRDPAE</sequence>
<dbReference type="Pfam" id="PF13302">
    <property type="entry name" value="Acetyltransf_3"/>
    <property type="match status" value="1"/>
</dbReference>
<dbReference type="PANTHER" id="PTHR43441">
    <property type="entry name" value="RIBOSOMAL-PROTEIN-SERINE ACETYLTRANSFERASE"/>
    <property type="match status" value="1"/>
</dbReference>
<evidence type="ECO:0000313" key="3">
    <source>
        <dbReference type="Proteomes" id="UP001305928"/>
    </source>
</evidence>
<protein>
    <submittedName>
        <fullName evidence="2">GNAT family protein</fullName>
        <ecNumber evidence="2">2.-.-.-</ecNumber>
    </submittedName>
</protein>
<dbReference type="PROSITE" id="PS51186">
    <property type="entry name" value="GNAT"/>
    <property type="match status" value="1"/>
</dbReference>
<keyword evidence="2" id="KW-0808">Transferase</keyword>
<evidence type="ECO:0000313" key="2">
    <source>
        <dbReference type="EMBL" id="WPC05216.1"/>
    </source>
</evidence>
<dbReference type="SUPFAM" id="SSF55729">
    <property type="entry name" value="Acyl-CoA N-acyltransferases (Nat)"/>
    <property type="match status" value="1"/>
</dbReference>
<evidence type="ECO:0000259" key="1">
    <source>
        <dbReference type="PROSITE" id="PS51186"/>
    </source>
</evidence>
<name>A0ABZ0PWT6_9PSED</name>
<accession>A0ABZ0PWT6</accession>
<organism evidence="2 3">
    <name type="scientific">Pseudomonas benzenivorans</name>
    <dbReference type="NCBI Taxonomy" id="556533"/>
    <lineage>
        <taxon>Bacteria</taxon>
        <taxon>Pseudomonadati</taxon>
        <taxon>Pseudomonadota</taxon>
        <taxon>Gammaproteobacteria</taxon>
        <taxon>Pseudomonadales</taxon>
        <taxon>Pseudomonadaceae</taxon>
        <taxon>Pseudomonas</taxon>
    </lineage>
</organism>
<dbReference type="Gene3D" id="3.40.630.30">
    <property type="match status" value="1"/>
</dbReference>
<dbReference type="InterPro" id="IPR000182">
    <property type="entry name" value="GNAT_dom"/>
</dbReference>
<dbReference type="EMBL" id="CP137892">
    <property type="protein sequence ID" value="WPC05216.1"/>
    <property type="molecule type" value="Genomic_DNA"/>
</dbReference>
<dbReference type="Proteomes" id="UP001305928">
    <property type="component" value="Chromosome"/>
</dbReference>